<dbReference type="HOGENOM" id="CLU_135795_0_0_1"/>
<proteinExistence type="predicted"/>
<feature type="region of interest" description="Disordered" evidence="1">
    <location>
        <begin position="1"/>
        <end position="50"/>
    </location>
</feature>
<sequence>MKRAAGQGRKKVGNIQDDDKTRTTRRGRQDEDKTRTTRRTGRQESDESRARLSYLAAGSKSKSLSSASALIKRKGPLRRTYAHHCGTEHGVPSPTCVVRWPVGWIESAQGGLTSRFSPFVRVSSLVGWLRWLPSVRRMGNSGQGLVQIQVQRLAARFVFTVQGRRRS</sequence>
<evidence type="ECO:0000313" key="3">
    <source>
        <dbReference type="Proteomes" id="UP000009172"/>
    </source>
</evidence>
<accession>F2RSI6</accession>
<gene>
    <name evidence="2" type="ORF">TESG_08321</name>
</gene>
<feature type="compositionally biased region" description="Basic and acidic residues" evidence="1">
    <location>
        <begin position="17"/>
        <end position="50"/>
    </location>
</feature>
<feature type="compositionally biased region" description="Basic residues" evidence="1">
    <location>
        <begin position="1"/>
        <end position="12"/>
    </location>
</feature>
<organism evidence="2 3">
    <name type="scientific">Trichophyton tonsurans (strain CBS 112818)</name>
    <name type="common">Scalp ringworm fungus</name>
    <dbReference type="NCBI Taxonomy" id="647933"/>
    <lineage>
        <taxon>Eukaryota</taxon>
        <taxon>Fungi</taxon>
        <taxon>Dikarya</taxon>
        <taxon>Ascomycota</taxon>
        <taxon>Pezizomycotina</taxon>
        <taxon>Eurotiomycetes</taxon>
        <taxon>Eurotiomycetidae</taxon>
        <taxon>Onygenales</taxon>
        <taxon>Arthrodermataceae</taxon>
        <taxon>Trichophyton</taxon>
    </lineage>
</organism>
<keyword evidence="3" id="KW-1185">Reference proteome</keyword>
<dbReference type="AlphaFoldDB" id="F2RSI6"/>
<evidence type="ECO:0000256" key="1">
    <source>
        <dbReference type="SAM" id="MobiDB-lite"/>
    </source>
</evidence>
<reference evidence="3" key="1">
    <citation type="journal article" date="2012" name="MBio">
        <title>Comparative genome analysis of Trichophyton rubrum and related dermatophytes reveals candidate genes involved in infection.</title>
        <authorList>
            <person name="Martinez D.A."/>
            <person name="Oliver B.G."/>
            <person name="Graeser Y."/>
            <person name="Goldberg J.M."/>
            <person name="Li W."/>
            <person name="Martinez-Rossi N.M."/>
            <person name="Monod M."/>
            <person name="Shelest E."/>
            <person name="Barton R.C."/>
            <person name="Birch E."/>
            <person name="Brakhage A.A."/>
            <person name="Chen Z."/>
            <person name="Gurr S.J."/>
            <person name="Heiman D."/>
            <person name="Heitman J."/>
            <person name="Kosti I."/>
            <person name="Rossi A."/>
            <person name="Saif S."/>
            <person name="Samalova M."/>
            <person name="Saunders C.W."/>
            <person name="Shea T."/>
            <person name="Summerbell R.C."/>
            <person name="Xu J."/>
            <person name="Young S."/>
            <person name="Zeng Q."/>
            <person name="Birren B.W."/>
            <person name="Cuomo C.A."/>
            <person name="White T.C."/>
        </authorList>
    </citation>
    <scope>NUCLEOTIDE SEQUENCE [LARGE SCALE GENOMIC DNA]</scope>
    <source>
        <strain evidence="3">CBS 112818</strain>
    </source>
</reference>
<protein>
    <submittedName>
        <fullName evidence="2">Uncharacterized protein</fullName>
    </submittedName>
</protein>
<dbReference type="Proteomes" id="UP000009172">
    <property type="component" value="Unassembled WGS sequence"/>
</dbReference>
<dbReference type="EMBL" id="GG698482">
    <property type="protein sequence ID" value="EGD94285.1"/>
    <property type="molecule type" value="Genomic_DNA"/>
</dbReference>
<name>F2RSI6_TRIT1</name>
<evidence type="ECO:0000313" key="2">
    <source>
        <dbReference type="EMBL" id="EGD94285.1"/>
    </source>
</evidence>